<dbReference type="Proteomes" id="UP001586593">
    <property type="component" value="Unassembled WGS sequence"/>
</dbReference>
<evidence type="ECO:0000313" key="6">
    <source>
        <dbReference type="Proteomes" id="UP001586593"/>
    </source>
</evidence>
<gene>
    <name evidence="5" type="ORF">VTK73DRAFT_5261</name>
</gene>
<feature type="region of interest" description="Disordered" evidence="3">
    <location>
        <begin position="197"/>
        <end position="253"/>
    </location>
</feature>
<feature type="compositionally biased region" description="Low complexity" evidence="3">
    <location>
        <begin position="210"/>
        <end position="228"/>
    </location>
</feature>
<name>A0ABR3V2C1_9PEZI</name>
<evidence type="ECO:0000256" key="2">
    <source>
        <dbReference type="ARBA" id="ARBA00022679"/>
    </source>
</evidence>
<dbReference type="PANTHER" id="PTHR11712:SF336">
    <property type="entry name" value="3-OXOACYL-[ACYL-CARRIER-PROTEIN] SYNTHASE, MITOCHONDRIAL"/>
    <property type="match status" value="1"/>
</dbReference>
<keyword evidence="2" id="KW-0808">Transferase</keyword>
<feature type="region of interest" description="Disordered" evidence="3">
    <location>
        <begin position="268"/>
        <end position="295"/>
    </location>
</feature>
<evidence type="ECO:0000259" key="4">
    <source>
        <dbReference type="Pfam" id="PF02801"/>
    </source>
</evidence>
<keyword evidence="6" id="KW-1185">Reference proteome</keyword>
<sequence>MTGPEGFEREGDVTVSSTKGAVGHLLGAAGAIEAVFSILAVAENIVPPTLNLRDPDVQAGFNFVPLRAQEKTVNVALSNSFGFGGTNATLVFSKFYYLYSVMSGYPNFPASRLAGPFIWGFHDAKLVSKIPRAPGRDTFPCDTSMACHRCRKALDLAATQPLFRRDASKSLLTGSPLVVPARFRPFHLGTRTYAASDSTSKTVRSVPTASSSSSSSHSSGGSSSSSSSVRGRKEDVDVDEEASGNGILNKLKEKLQATARRTTHSYMRGGQEGWQGRAAAGRRGGRRGRRLVARW</sequence>
<dbReference type="InterPro" id="IPR000794">
    <property type="entry name" value="Beta-ketoacyl_synthase"/>
</dbReference>
<dbReference type="PANTHER" id="PTHR11712">
    <property type="entry name" value="POLYKETIDE SYNTHASE-RELATED"/>
    <property type="match status" value="1"/>
</dbReference>
<protein>
    <recommendedName>
        <fullName evidence="1">beta-ketoacyl-[acyl-carrier-protein] synthase I</fullName>
        <ecNumber evidence="1">2.3.1.41</ecNumber>
    </recommendedName>
</protein>
<organism evidence="5 6">
    <name type="scientific">Phialemonium thermophilum</name>
    <dbReference type="NCBI Taxonomy" id="223376"/>
    <lineage>
        <taxon>Eukaryota</taxon>
        <taxon>Fungi</taxon>
        <taxon>Dikarya</taxon>
        <taxon>Ascomycota</taxon>
        <taxon>Pezizomycotina</taxon>
        <taxon>Sordariomycetes</taxon>
        <taxon>Sordariomycetidae</taxon>
        <taxon>Cephalothecales</taxon>
        <taxon>Cephalothecaceae</taxon>
        <taxon>Phialemonium</taxon>
    </lineage>
</organism>
<dbReference type="Gene3D" id="3.40.47.10">
    <property type="match status" value="1"/>
</dbReference>
<feature type="domain" description="Beta-ketoacyl synthase C-terminal" evidence="4">
    <location>
        <begin position="11"/>
        <end position="52"/>
    </location>
</feature>
<reference evidence="5 6" key="1">
    <citation type="journal article" date="2024" name="Commun. Biol.">
        <title>Comparative genomic analysis of thermophilic fungi reveals convergent evolutionary adaptations and gene losses.</title>
        <authorList>
            <person name="Steindorff A.S."/>
            <person name="Aguilar-Pontes M.V."/>
            <person name="Robinson A.J."/>
            <person name="Andreopoulos B."/>
            <person name="LaButti K."/>
            <person name="Kuo A."/>
            <person name="Mondo S."/>
            <person name="Riley R."/>
            <person name="Otillar R."/>
            <person name="Haridas S."/>
            <person name="Lipzen A."/>
            <person name="Grimwood J."/>
            <person name="Schmutz J."/>
            <person name="Clum A."/>
            <person name="Reid I.D."/>
            <person name="Moisan M.C."/>
            <person name="Butler G."/>
            <person name="Nguyen T.T.M."/>
            <person name="Dewar K."/>
            <person name="Conant G."/>
            <person name="Drula E."/>
            <person name="Henrissat B."/>
            <person name="Hansel C."/>
            <person name="Singer S."/>
            <person name="Hutchinson M.I."/>
            <person name="de Vries R.P."/>
            <person name="Natvig D.O."/>
            <person name="Powell A.J."/>
            <person name="Tsang A."/>
            <person name="Grigoriev I.V."/>
        </authorList>
    </citation>
    <scope>NUCLEOTIDE SEQUENCE [LARGE SCALE GENOMIC DNA]</scope>
    <source>
        <strain evidence="5 6">ATCC 24622</strain>
    </source>
</reference>
<accession>A0ABR3V2C1</accession>
<dbReference type="InterPro" id="IPR016039">
    <property type="entry name" value="Thiolase-like"/>
</dbReference>
<dbReference type="InterPro" id="IPR014031">
    <property type="entry name" value="Ketoacyl_synth_C"/>
</dbReference>
<evidence type="ECO:0000313" key="5">
    <source>
        <dbReference type="EMBL" id="KAL1835919.1"/>
    </source>
</evidence>
<proteinExistence type="predicted"/>
<evidence type="ECO:0000256" key="1">
    <source>
        <dbReference type="ARBA" id="ARBA00013191"/>
    </source>
</evidence>
<dbReference type="Pfam" id="PF02801">
    <property type="entry name" value="Ketoacyl-synt_C"/>
    <property type="match status" value="1"/>
</dbReference>
<evidence type="ECO:0000256" key="3">
    <source>
        <dbReference type="SAM" id="MobiDB-lite"/>
    </source>
</evidence>
<comment type="caution">
    <text evidence="5">The sequence shown here is derived from an EMBL/GenBank/DDBJ whole genome shotgun (WGS) entry which is preliminary data.</text>
</comment>
<dbReference type="SUPFAM" id="SSF53901">
    <property type="entry name" value="Thiolase-like"/>
    <property type="match status" value="1"/>
</dbReference>
<feature type="compositionally biased region" description="Polar residues" evidence="3">
    <location>
        <begin position="197"/>
        <end position="209"/>
    </location>
</feature>
<dbReference type="EMBL" id="JAZHXJ010002968">
    <property type="protein sequence ID" value="KAL1835919.1"/>
    <property type="molecule type" value="Genomic_DNA"/>
</dbReference>
<feature type="compositionally biased region" description="Basic residues" evidence="3">
    <location>
        <begin position="283"/>
        <end position="295"/>
    </location>
</feature>
<dbReference type="EC" id="2.3.1.41" evidence="1"/>